<comment type="caution">
    <text evidence="2">The sequence shown here is derived from an EMBL/GenBank/DDBJ whole genome shotgun (WGS) entry which is preliminary data.</text>
</comment>
<organism evidence="2 3">
    <name type="scientific">Halalkalibacter akibai (strain ATCC 43226 / DSM 21942 / CIP 109018 / JCM 9157 / 1139)</name>
    <name type="common">Bacillus akibai</name>
    <dbReference type="NCBI Taxonomy" id="1236973"/>
    <lineage>
        <taxon>Bacteria</taxon>
        <taxon>Bacillati</taxon>
        <taxon>Bacillota</taxon>
        <taxon>Bacilli</taxon>
        <taxon>Bacillales</taxon>
        <taxon>Bacillaceae</taxon>
        <taxon>Halalkalibacter</taxon>
    </lineage>
</organism>
<protein>
    <submittedName>
        <fullName evidence="2">Uncharacterized protein</fullName>
    </submittedName>
</protein>
<feature type="transmembrane region" description="Helical" evidence="1">
    <location>
        <begin position="7"/>
        <end position="29"/>
    </location>
</feature>
<dbReference type="EMBL" id="BAUV01000001">
    <property type="protein sequence ID" value="GAE33257.1"/>
    <property type="molecule type" value="Genomic_DNA"/>
</dbReference>
<dbReference type="Proteomes" id="UP000018896">
    <property type="component" value="Unassembled WGS sequence"/>
</dbReference>
<keyword evidence="1" id="KW-1133">Transmembrane helix</keyword>
<keyword evidence="3" id="KW-1185">Reference proteome</keyword>
<keyword evidence="1" id="KW-0472">Membrane</keyword>
<dbReference type="AlphaFoldDB" id="W4QMW0"/>
<evidence type="ECO:0000313" key="3">
    <source>
        <dbReference type="Proteomes" id="UP000018896"/>
    </source>
</evidence>
<feature type="transmembrane region" description="Helical" evidence="1">
    <location>
        <begin position="63"/>
        <end position="80"/>
    </location>
</feature>
<accession>W4QMW0</accession>
<dbReference type="OrthoDB" id="2971310at2"/>
<dbReference type="RefSeq" id="WP_035661186.1">
    <property type="nucleotide sequence ID" value="NZ_BAUV01000001.1"/>
</dbReference>
<sequence>MIRSFWQALISSTLVFLLYGFGIVAYGYYQTTRYVPDILSEYENVSYLQNEIAFGAVGSPTQYIWTYLGLFVLFFIFFIIKNSEKKK</sequence>
<proteinExistence type="predicted"/>
<keyword evidence="1" id="KW-0812">Transmembrane</keyword>
<reference evidence="2 3" key="1">
    <citation type="journal article" date="2014" name="Genome Announc.">
        <title>Draft Genome Sequences of Three Alkaliphilic Bacillus Strains, Bacillus wakoensis JCM 9140T, Bacillus akibai JCM 9157T, and Bacillus hemicellulosilyticus JCM 9152T.</title>
        <authorList>
            <person name="Yuki M."/>
            <person name="Oshima K."/>
            <person name="Suda W."/>
            <person name="Oshida Y."/>
            <person name="Kitamura K."/>
            <person name="Iida T."/>
            <person name="Hattori M."/>
            <person name="Ohkuma M."/>
        </authorList>
    </citation>
    <scope>NUCLEOTIDE SEQUENCE [LARGE SCALE GENOMIC DNA]</scope>
    <source>
        <strain evidence="2 3">JCM 9157</strain>
    </source>
</reference>
<evidence type="ECO:0000313" key="2">
    <source>
        <dbReference type="EMBL" id="GAE33257.1"/>
    </source>
</evidence>
<dbReference type="STRING" id="1236973.JCM9157_251"/>
<gene>
    <name evidence="2" type="ORF">JCM9157_251</name>
</gene>
<evidence type="ECO:0000256" key="1">
    <source>
        <dbReference type="SAM" id="Phobius"/>
    </source>
</evidence>
<name>W4QMW0_HALA3</name>